<evidence type="ECO:0000313" key="2">
    <source>
        <dbReference type="EMBL" id="ODV95378.1"/>
    </source>
</evidence>
<evidence type="ECO:0000313" key="3">
    <source>
        <dbReference type="Proteomes" id="UP000094236"/>
    </source>
</evidence>
<keyword evidence="3" id="KW-1185">Reference proteome</keyword>
<proteinExistence type="predicted"/>
<name>A0A1E4TUP2_PACTA</name>
<dbReference type="EMBL" id="KV454014">
    <property type="protein sequence ID" value="ODV95378.1"/>
    <property type="molecule type" value="Genomic_DNA"/>
</dbReference>
<sequence>MERSFTKQNLNALQSLILQRSHESTCLKKLLIGNKSCKCYNLSSEEFRINYLLLNDSNIKLGDKEIQSQNDNNNDDDDNKNKDTYHKSVKVDNSIDVSKLAENLKEKNDLKIHQRDEHGISILFDSNDSSLLALDNNQHHNHNHKHEHEPHVSIPMIKNTNNSRLKIKNRTPHIRSKTNNSFKTSCSKKSMLVKDLKFPKLSKLNRR</sequence>
<evidence type="ECO:0000256" key="1">
    <source>
        <dbReference type="SAM" id="MobiDB-lite"/>
    </source>
</evidence>
<feature type="compositionally biased region" description="Basic and acidic residues" evidence="1">
    <location>
        <begin position="79"/>
        <end position="89"/>
    </location>
</feature>
<dbReference type="AlphaFoldDB" id="A0A1E4TUP2"/>
<accession>A0A1E4TUP2</accession>
<gene>
    <name evidence="2" type="ORF">PACTADRAFT_50108</name>
</gene>
<dbReference type="Proteomes" id="UP000094236">
    <property type="component" value="Unassembled WGS sequence"/>
</dbReference>
<feature type="region of interest" description="Disordered" evidence="1">
    <location>
        <begin position="66"/>
        <end position="89"/>
    </location>
</feature>
<organism evidence="2 3">
    <name type="scientific">Pachysolen tannophilus NRRL Y-2460</name>
    <dbReference type="NCBI Taxonomy" id="669874"/>
    <lineage>
        <taxon>Eukaryota</taxon>
        <taxon>Fungi</taxon>
        <taxon>Dikarya</taxon>
        <taxon>Ascomycota</taxon>
        <taxon>Saccharomycotina</taxon>
        <taxon>Pichiomycetes</taxon>
        <taxon>Pachysolenaceae</taxon>
        <taxon>Pachysolen</taxon>
    </lineage>
</organism>
<protein>
    <submittedName>
        <fullName evidence="2">Uncharacterized protein</fullName>
    </submittedName>
</protein>
<reference evidence="3" key="1">
    <citation type="submission" date="2016-05" db="EMBL/GenBank/DDBJ databases">
        <title>Comparative genomics of biotechnologically important yeasts.</title>
        <authorList>
            <consortium name="DOE Joint Genome Institute"/>
            <person name="Riley R."/>
            <person name="Haridas S."/>
            <person name="Wolfe K.H."/>
            <person name="Lopes M.R."/>
            <person name="Hittinger C.T."/>
            <person name="Goker M."/>
            <person name="Salamov A."/>
            <person name="Wisecaver J."/>
            <person name="Long T.M."/>
            <person name="Aerts A.L."/>
            <person name="Barry K."/>
            <person name="Choi C."/>
            <person name="Clum A."/>
            <person name="Coughlan A.Y."/>
            <person name="Deshpande S."/>
            <person name="Douglass A.P."/>
            <person name="Hanson S.J."/>
            <person name="Klenk H.-P."/>
            <person name="Labutti K."/>
            <person name="Lapidus A."/>
            <person name="Lindquist E."/>
            <person name="Lipzen A."/>
            <person name="Meier-Kolthoff J.P."/>
            <person name="Ohm R.A."/>
            <person name="Otillar R.P."/>
            <person name="Pangilinan J."/>
            <person name="Peng Y."/>
            <person name="Rokas A."/>
            <person name="Rosa C.A."/>
            <person name="Scheuner C."/>
            <person name="Sibirny A.A."/>
            <person name="Slot J.C."/>
            <person name="Stielow J.B."/>
            <person name="Sun H."/>
            <person name="Kurtzman C.P."/>
            <person name="Blackwell M."/>
            <person name="Grigoriev I.V."/>
            <person name="Jeffries T.W."/>
        </authorList>
    </citation>
    <scope>NUCLEOTIDE SEQUENCE [LARGE SCALE GENOMIC DNA]</scope>
    <source>
        <strain evidence="3">NRRL Y-2460</strain>
    </source>
</reference>